<organism evidence="1 2">
    <name type="scientific">Arachis hypogaea</name>
    <name type="common">Peanut</name>
    <dbReference type="NCBI Taxonomy" id="3818"/>
    <lineage>
        <taxon>Eukaryota</taxon>
        <taxon>Viridiplantae</taxon>
        <taxon>Streptophyta</taxon>
        <taxon>Embryophyta</taxon>
        <taxon>Tracheophyta</taxon>
        <taxon>Spermatophyta</taxon>
        <taxon>Magnoliopsida</taxon>
        <taxon>eudicotyledons</taxon>
        <taxon>Gunneridae</taxon>
        <taxon>Pentapetalae</taxon>
        <taxon>rosids</taxon>
        <taxon>fabids</taxon>
        <taxon>Fabales</taxon>
        <taxon>Fabaceae</taxon>
        <taxon>Papilionoideae</taxon>
        <taxon>50 kb inversion clade</taxon>
        <taxon>dalbergioids sensu lato</taxon>
        <taxon>Dalbergieae</taxon>
        <taxon>Pterocarpus clade</taxon>
        <taxon>Arachis</taxon>
    </lineage>
</organism>
<accession>A0A445BMJ2</accession>
<proteinExistence type="predicted"/>
<protein>
    <submittedName>
        <fullName evidence="1">Uncharacterized protein</fullName>
    </submittedName>
</protein>
<gene>
    <name evidence="1" type="ORF">Ahy_A09g045501</name>
</gene>
<evidence type="ECO:0000313" key="2">
    <source>
        <dbReference type="Proteomes" id="UP000289738"/>
    </source>
</evidence>
<comment type="caution">
    <text evidence="1">The sequence shown here is derived from an EMBL/GenBank/DDBJ whole genome shotgun (WGS) entry which is preliminary data.</text>
</comment>
<sequence length="166" mass="18973">MLIINKISIQGMSHIHQQTQAQHPKIESYVKFEHIVMDEIQHNPDVQDDSAKVYEEMNSDSKEDFETTYKAGDEDGNGGSETVAENVVVLLVFSQSIDVLPLMRNVIDPKDREFKIRMEYSSKKSVIAAIQSYTISRGVNYVVYKSEPQTFYEKCKTSGRGCDWLI</sequence>
<dbReference type="Proteomes" id="UP000289738">
    <property type="component" value="Chromosome A09"/>
</dbReference>
<evidence type="ECO:0000313" key="1">
    <source>
        <dbReference type="EMBL" id="RYR39866.1"/>
    </source>
</evidence>
<keyword evidence="2" id="KW-1185">Reference proteome</keyword>
<dbReference type="EMBL" id="SDMP01000009">
    <property type="protein sequence ID" value="RYR39866.1"/>
    <property type="molecule type" value="Genomic_DNA"/>
</dbReference>
<dbReference type="AlphaFoldDB" id="A0A445BMJ2"/>
<name>A0A445BMJ2_ARAHY</name>
<reference evidence="1 2" key="1">
    <citation type="submission" date="2019-01" db="EMBL/GenBank/DDBJ databases">
        <title>Sequencing of cultivated peanut Arachis hypogaea provides insights into genome evolution and oil improvement.</title>
        <authorList>
            <person name="Chen X."/>
        </authorList>
    </citation>
    <scope>NUCLEOTIDE SEQUENCE [LARGE SCALE GENOMIC DNA]</scope>
    <source>
        <strain evidence="2">cv. Fuhuasheng</strain>
        <tissue evidence="1">Leaves</tissue>
    </source>
</reference>